<organism evidence="1 2">
    <name type="scientific">Tumidithrix elongata BACA0141</name>
    <dbReference type="NCBI Taxonomy" id="2716417"/>
    <lineage>
        <taxon>Bacteria</taxon>
        <taxon>Bacillati</taxon>
        <taxon>Cyanobacteriota</taxon>
        <taxon>Cyanophyceae</taxon>
        <taxon>Pseudanabaenales</taxon>
        <taxon>Pseudanabaenaceae</taxon>
        <taxon>Tumidithrix</taxon>
        <taxon>Tumidithrix elongata</taxon>
    </lineage>
</organism>
<evidence type="ECO:0000313" key="1">
    <source>
        <dbReference type="EMBL" id="MEE3718805.1"/>
    </source>
</evidence>
<accession>A0AAW9PV43</accession>
<dbReference type="AlphaFoldDB" id="A0AAW9PV43"/>
<evidence type="ECO:0000313" key="2">
    <source>
        <dbReference type="Proteomes" id="UP001333818"/>
    </source>
</evidence>
<dbReference type="RefSeq" id="WP_330485241.1">
    <property type="nucleotide sequence ID" value="NZ_JAZBJZ010000094.1"/>
</dbReference>
<keyword evidence="2" id="KW-1185">Reference proteome</keyword>
<sequence>MLSNMRAILADYSVHAIAQQFRRYASSTQLIFVMPNDLDRYSSRVKDSSAIASFHSYPYR</sequence>
<reference evidence="1" key="1">
    <citation type="submission" date="2024-01" db="EMBL/GenBank/DDBJ databases">
        <title>Bank of Algae and Cyanobacteria of the Azores (BACA) strain genomes.</title>
        <authorList>
            <person name="Luz R."/>
            <person name="Cordeiro R."/>
            <person name="Fonseca A."/>
            <person name="Goncalves V."/>
        </authorList>
    </citation>
    <scope>NUCLEOTIDE SEQUENCE</scope>
    <source>
        <strain evidence="1">BACA0141</strain>
    </source>
</reference>
<dbReference type="Proteomes" id="UP001333818">
    <property type="component" value="Unassembled WGS sequence"/>
</dbReference>
<gene>
    <name evidence="1" type="ORF">V2H45_18845</name>
</gene>
<protein>
    <submittedName>
        <fullName evidence="1">Uncharacterized protein</fullName>
    </submittedName>
</protein>
<dbReference type="EMBL" id="JAZBJZ010000094">
    <property type="protein sequence ID" value="MEE3718805.1"/>
    <property type="molecule type" value="Genomic_DNA"/>
</dbReference>
<proteinExistence type="predicted"/>
<name>A0AAW9PV43_9CYAN</name>
<comment type="caution">
    <text evidence="1">The sequence shown here is derived from an EMBL/GenBank/DDBJ whole genome shotgun (WGS) entry which is preliminary data.</text>
</comment>